<evidence type="ECO:0000313" key="3">
    <source>
        <dbReference type="Proteomes" id="UP000035301"/>
    </source>
</evidence>
<dbReference type="EMBL" id="JXOJ01000004">
    <property type="protein sequence ID" value="KLK87718.1"/>
    <property type="molecule type" value="Genomic_DNA"/>
</dbReference>
<dbReference type="GO" id="GO:0015128">
    <property type="term" value="F:gluconate transmembrane transporter activity"/>
    <property type="evidence" value="ECO:0007669"/>
    <property type="project" value="InterPro"/>
</dbReference>
<feature type="transmembrane region" description="Helical" evidence="1">
    <location>
        <begin position="102"/>
        <end position="125"/>
    </location>
</feature>
<proteinExistence type="predicted"/>
<dbReference type="OrthoDB" id="99138at2157"/>
<feature type="transmembrane region" description="Helical" evidence="1">
    <location>
        <begin position="386"/>
        <end position="410"/>
    </location>
</feature>
<dbReference type="STRING" id="1550566.SZ63_08820"/>
<feature type="transmembrane region" description="Helical" evidence="1">
    <location>
        <begin position="350"/>
        <end position="374"/>
    </location>
</feature>
<evidence type="ECO:0000313" key="2">
    <source>
        <dbReference type="EMBL" id="KLK87718.1"/>
    </source>
</evidence>
<feature type="transmembrane region" description="Helical" evidence="1">
    <location>
        <begin position="58"/>
        <end position="76"/>
    </location>
</feature>
<gene>
    <name evidence="2" type="ORF">SZ63_08820</name>
</gene>
<feature type="transmembrane region" description="Helical" evidence="1">
    <location>
        <begin position="327"/>
        <end position="344"/>
    </location>
</feature>
<name>A0A0H1QXP6_9EURY</name>
<dbReference type="PANTHER" id="PTHR30354:SF11">
    <property type="entry name" value="PERMEASE"/>
    <property type="match status" value="1"/>
</dbReference>
<sequence length="411" mass="42402">METLIAFAVILIAITVASLRYRLPPFLTLVGASVLFGFIAGMPEETVIAAVTGGAGRIFSILAVVIFCGVGIAQVLRESGRIADIVADIRGLVRRPLATAGAAGYLLSVPLMCGITSFVILAPILTHLSPDRQASKTLLYCAGAAGMISYVLLYPAPVVYSTITTLGLFSGRPWNIDLAALPLSLLLLAGLLLATRRRTPPAEPPEEPAAGRDLRAWLPFIVIVGMLAVGSLVPPLHALANINLALLAGLFAALATVPGDVRERALHKGTKNAGIIIFDLAGAGALGGVIAASTFPADVTALVTGNLPLIILPFVIAALVQAAQGSRVVTAAVTGSILATTPAVTAINPLALVLMVSAGAFMFSYVSDPFFWLLKRTTGDDFSAIVRNYTLPLSAAGLVTLAAALVAQAVQ</sequence>
<keyword evidence="3" id="KW-1185">Reference proteome</keyword>
<evidence type="ECO:0000256" key="1">
    <source>
        <dbReference type="SAM" id="Phobius"/>
    </source>
</evidence>
<dbReference type="InterPro" id="IPR003474">
    <property type="entry name" value="Glcn_transporter"/>
</dbReference>
<feature type="transmembrane region" description="Helical" evidence="1">
    <location>
        <begin position="137"/>
        <end position="156"/>
    </location>
</feature>
<dbReference type="Proteomes" id="UP000035301">
    <property type="component" value="Unassembled WGS sequence"/>
</dbReference>
<dbReference type="RefSeq" id="WP_048184364.1">
    <property type="nucleotide sequence ID" value="NZ_JXOJ01000004.1"/>
</dbReference>
<feature type="transmembrane region" description="Helical" evidence="1">
    <location>
        <begin position="28"/>
        <end position="51"/>
    </location>
</feature>
<accession>A0A0H1QXP6</accession>
<dbReference type="GO" id="GO:0005886">
    <property type="term" value="C:plasma membrane"/>
    <property type="evidence" value="ECO:0007669"/>
    <property type="project" value="TreeGrafter"/>
</dbReference>
<comment type="caution">
    <text evidence="2">The sequence shown here is derived from an EMBL/GenBank/DDBJ whole genome shotgun (WGS) entry which is preliminary data.</text>
</comment>
<dbReference type="PATRIC" id="fig|1550566.3.peg.1918"/>
<keyword evidence="1" id="KW-0472">Membrane</keyword>
<feature type="transmembrane region" description="Helical" evidence="1">
    <location>
        <begin position="273"/>
        <end position="295"/>
    </location>
</feature>
<feature type="transmembrane region" description="Helical" evidence="1">
    <location>
        <begin position="301"/>
        <end position="320"/>
    </location>
</feature>
<keyword evidence="1" id="KW-0812">Transmembrane</keyword>
<feature type="transmembrane region" description="Helical" evidence="1">
    <location>
        <begin position="242"/>
        <end position="261"/>
    </location>
</feature>
<evidence type="ECO:0008006" key="4">
    <source>
        <dbReference type="Google" id="ProtNLM"/>
    </source>
</evidence>
<dbReference type="AlphaFoldDB" id="A0A0H1QXP6"/>
<protein>
    <recommendedName>
        <fullName evidence="4">Gluconate permease</fullName>
    </recommendedName>
</protein>
<dbReference type="Pfam" id="PF02447">
    <property type="entry name" value="GntP_permease"/>
    <property type="match status" value="2"/>
</dbReference>
<keyword evidence="1" id="KW-1133">Transmembrane helix</keyword>
<reference evidence="2 3" key="1">
    <citation type="journal article" date="2015" name="Int. J. Syst. Evol. Microbiol.">
        <title>Methanoculleus sediminis sp. nov., a methanogen from sediments near a submarine mud volcano.</title>
        <authorList>
            <person name="Chen S.C."/>
            <person name="Chen M.F."/>
            <person name="Lai M.C."/>
            <person name="Weng C.Y."/>
            <person name="Wu S.Y."/>
            <person name="Lin S."/>
            <person name="Yang T.F."/>
            <person name="Chen P.C."/>
        </authorList>
    </citation>
    <scope>NUCLEOTIDE SEQUENCE [LARGE SCALE GENOMIC DNA]</scope>
    <source>
        <strain evidence="2 3">S3Fa</strain>
    </source>
</reference>
<feature type="transmembrane region" description="Helical" evidence="1">
    <location>
        <begin position="216"/>
        <end position="236"/>
    </location>
</feature>
<feature type="transmembrane region" description="Helical" evidence="1">
    <location>
        <begin position="176"/>
        <end position="195"/>
    </location>
</feature>
<dbReference type="PANTHER" id="PTHR30354">
    <property type="entry name" value="GNT FAMILY GLUCONATE TRANSPORTER"/>
    <property type="match status" value="1"/>
</dbReference>
<organism evidence="2 3">
    <name type="scientific">Methanoculleus sediminis</name>
    <dbReference type="NCBI Taxonomy" id="1550566"/>
    <lineage>
        <taxon>Archaea</taxon>
        <taxon>Methanobacteriati</taxon>
        <taxon>Methanobacteriota</taxon>
        <taxon>Stenosarchaea group</taxon>
        <taxon>Methanomicrobia</taxon>
        <taxon>Methanomicrobiales</taxon>
        <taxon>Methanomicrobiaceae</taxon>
        <taxon>Methanoculleus</taxon>
    </lineage>
</organism>